<dbReference type="InterPro" id="IPR036047">
    <property type="entry name" value="F-box-like_dom_sf"/>
</dbReference>
<feature type="domain" description="F-box" evidence="1">
    <location>
        <begin position="67"/>
        <end position="121"/>
    </location>
</feature>
<gene>
    <name evidence="2" type="ORF">PAC_04710</name>
</gene>
<dbReference type="AlphaFoldDB" id="A0A1L7WPX8"/>
<accession>A0A1L7WPX8</accession>
<reference evidence="2 3" key="1">
    <citation type="submission" date="2016-03" db="EMBL/GenBank/DDBJ databases">
        <authorList>
            <person name="Ploux O."/>
        </authorList>
    </citation>
    <scope>NUCLEOTIDE SEQUENCE [LARGE SCALE GENOMIC DNA]</scope>
    <source>
        <strain evidence="2 3">UAMH 11012</strain>
    </source>
</reference>
<name>A0A1L7WPX8_9HELO</name>
<evidence type="ECO:0000313" key="3">
    <source>
        <dbReference type="Proteomes" id="UP000184330"/>
    </source>
</evidence>
<organism evidence="2 3">
    <name type="scientific">Phialocephala subalpina</name>
    <dbReference type="NCBI Taxonomy" id="576137"/>
    <lineage>
        <taxon>Eukaryota</taxon>
        <taxon>Fungi</taxon>
        <taxon>Dikarya</taxon>
        <taxon>Ascomycota</taxon>
        <taxon>Pezizomycotina</taxon>
        <taxon>Leotiomycetes</taxon>
        <taxon>Helotiales</taxon>
        <taxon>Mollisiaceae</taxon>
        <taxon>Phialocephala</taxon>
        <taxon>Phialocephala fortinii species complex</taxon>
    </lineage>
</organism>
<sequence length="280" mass="31973">MKIRATTTNSFPRKLFTIPDHDPAKDVDHMFAKDHFAYCDNYIIQLRNFPWTPAKAADHTPKAGTSLGKLDLLPLEIVHEILSILDFKSLDAVRAVNSKTKKYRRIVKYAKTAIRALYKTRTSILFSTAHLLAVLSGEKCVACGSFGNYLFLLTGDRCCFWCLYNDPRFGLMTVSSAKSDFKISETVLKRSCNVLYSIPGSYFPDQRYPPLPPDRISRKQTRRVSTQNVRNFSLTLPSYKTRVRRSTRATPQTIEKPPSMSILNNRPFLIGAWPPARFLR</sequence>
<dbReference type="Proteomes" id="UP000184330">
    <property type="component" value="Unassembled WGS sequence"/>
</dbReference>
<dbReference type="OrthoDB" id="2687876at2759"/>
<protein>
    <recommendedName>
        <fullName evidence="1">F-box domain-containing protein</fullName>
    </recommendedName>
</protein>
<dbReference type="SUPFAM" id="SSF81383">
    <property type="entry name" value="F-box domain"/>
    <property type="match status" value="1"/>
</dbReference>
<dbReference type="EMBL" id="FJOG01000005">
    <property type="protein sequence ID" value="CZR54826.1"/>
    <property type="molecule type" value="Genomic_DNA"/>
</dbReference>
<proteinExistence type="predicted"/>
<evidence type="ECO:0000313" key="2">
    <source>
        <dbReference type="EMBL" id="CZR54826.1"/>
    </source>
</evidence>
<keyword evidence="3" id="KW-1185">Reference proteome</keyword>
<dbReference type="PROSITE" id="PS50181">
    <property type="entry name" value="FBOX"/>
    <property type="match status" value="1"/>
</dbReference>
<evidence type="ECO:0000259" key="1">
    <source>
        <dbReference type="PROSITE" id="PS50181"/>
    </source>
</evidence>
<dbReference type="STRING" id="576137.A0A1L7WPX8"/>
<dbReference type="InterPro" id="IPR001810">
    <property type="entry name" value="F-box_dom"/>
</dbReference>